<dbReference type="Proteomes" id="UP000822688">
    <property type="component" value="Chromosome 3"/>
</dbReference>
<keyword evidence="3" id="KW-1185">Reference proteome</keyword>
<organism evidence="2 3">
    <name type="scientific">Ceratodon purpureus</name>
    <name type="common">Fire moss</name>
    <name type="synonym">Dicranum purpureum</name>
    <dbReference type="NCBI Taxonomy" id="3225"/>
    <lineage>
        <taxon>Eukaryota</taxon>
        <taxon>Viridiplantae</taxon>
        <taxon>Streptophyta</taxon>
        <taxon>Embryophyta</taxon>
        <taxon>Bryophyta</taxon>
        <taxon>Bryophytina</taxon>
        <taxon>Bryopsida</taxon>
        <taxon>Dicranidae</taxon>
        <taxon>Pseudoditrichales</taxon>
        <taxon>Ditrichaceae</taxon>
        <taxon>Ceratodon</taxon>
    </lineage>
</organism>
<comment type="caution">
    <text evidence="2">The sequence shown here is derived from an EMBL/GenBank/DDBJ whole genome shotgun (WGS) entry which is preliminary data.</text>
</comment>
<evidence type="ECO:0000256" key="1">
    <source>
        <dbReference type="SAM" id="MobiDB-lite"/>
    </source>
</evidence>
<reference evidence="2" key="1">
    <citation type="submission" date="2020-06" db="EMBL/GenBank/DDBJ databases">
        <title>WGS assembly of Ceratodon purpureus strain R40.</title>
        <authorList>
            <person name="Carey S.B."/>
            <person name="Jenkins J."/>
            <person name="Shu S."/>
            <person name="Lovell J.T."/>
            <person name="Sreedasyam A."/>
            <person name="Maumus F."/>
            <person name="Tiley G.P."/>
            <person name="Fernandez-Pozo N."/>
            <person name="Barry K."/>
            <person name="Chen C."/>
            <person name="Wang M."/>
            <person name="Lipzen A."/>
            <person name="Daum C."/>
            <person name="Saski C.A."/>
            <person name="Payton A.C."/>
            <person name="Mcbreen J.C."/>
            <person name="Conrad R.E."/>
            <person name="Kollar L.M."/>
            <person name="Olsson S."/>
            <person name="Huttunen S."/>
            <person name="Landis J.B."/>
            <person name="Wickett N.J."/>
            <person name="Johnson M.G."/>
            <person name="Rensing S.A."/>
            <person name="Grimwood J."/>
            <person name="Schmutz J."/>
            <person name="Mcdaniel S.F."/>
        </authorList>
    </citation>
    <scope>NUCLEOTIDE SEQUENCE</scope>
    <source>
        <strain evidence="2">R40</strain>
    </source>
</reference>
<evidence type="ECO:0000313" key="2">
    <source>
        <dbReference type="EMBL" id="KAG0584971.1"/>
    </source>
</evidence>
<gene>
    <name evidence="2" type="ORF">KC19_3G247300</name>
</gene>
<name>A0A8T0IQ89_CERPU</name>
<feature type="compositionally biased region" description="Low complexity" evidence="1">
    <location>
        <begin position="24"/>
        <end position="34"/>
    </location>
</feature>
<dbReference type="EMBL" id="CM026423">
    <property type="protein sequence ID" value="KAG0584971.1"/>
    <property type="molecule type" value="Genomic_DNA"/>
</dbReference>
<evidence type="ECO:0000313" key="3">
    <source>
        <dbReference type="Proteomes" id="UP000822688"/>
    </source>
</evidence>
<feature type="compositionally biased region" description="Polar residues" evidence="1">
    <location>
        <begin position="46"/>
        <end position="65"/>
    </location>
</feature>
<dbReference type="AlphaFoldDB" id="A0A8T0IQ89"/>
<feature type="region of interest" description="Disordered" evidence="1">
    <location>
        <begin position="1"/>
        <end position="102"/>
    </location>
</feature>
<protein>
    <submittedName>
        <fullName evidence="2">Uncharacterized protein</fullName>
    </submittedName>
</protein>
<sequence length="102" mass="11251">MAISIPKPDQNHQGRASESTYLATTTSSSSTTHTHTPRKQPPQTPNSPQRNPARLIQTQSSSTHEMGTKRGAHYSTTPRTPARRKAVPLSCKPRSVPHERET</sequence>
<proteinExistence type="predicted"/>
<accession>A0A8T0IQ89</accession>
<feature type="compositionally biased region" description="Polar residues" evidence="1">
    <location>
        <begin position="11"/>
        <end position="23"/>
    </location>
</feature>